<evidence type="ECO:0000259" key="3">
    <source>
        <dbReference type="PROSITE" id="PS51767"/>
    </source>
</evidence>
<dbReference type="PANTHER" id="PTHR47967:SF36">
    <property type="entry name" value="PEPTIDASE A1 DOMAIN-CONTAINING PROTEIN"/>
    <property type="match status" value="1"/>
</dbReference>
<evidence type="ECO:0000313" key="4">
    <source>
        <dbReference type="EMBL" id="KAB2626972.1"/>
    </source>
</evidence>
<dbReference type="PANTHER" id="PTHR47967">
    <property type="entry name" value="OS07G0603500 PROTEIN-RELATED"/>
    <property type="match status" value="1"/>
</dbReference>
<dbReference type="SUPFAM" id="SSF50630">
    <property type="entry name" value="Acid proteases"/>
    <property type="match status" value="1"/>
</dbReference>
<dbReference type="GO" id="GO:0008233">
    <property type="term" value="F:peptidase activity"/>
    <property type="evidence" value="ECO:0007669"/>
    <property type="project" value="UniProtKB-KW"/>
</dbReference>
<dbReference type="InterPro" id="IPR032799">
    <property type="entry name" value="TAXi_C"/>
</dbReference>
<sequence>MKISYKFLVLGADSNGKTIVDSRSTITFMEKLIFEAVAQGFESQMANYTRAKDLETKMGLRPCFDISKEEKLKFLELVFQFKWGAKMKLPLTNYFSLVLSSGVACLTIISDGVIGPESNGGPAIILGNYQ</sequence>
<dbReference type="Gene3D" id="2.40.70.10">
    <property type="entry name" value="Acid Proteases"/>
    <property type="match status" value="1"/>
</dbReference>
<gene>
    <name evidence="4" type="ORF">D8674_020590</name>
</gene>
<protein>
    <submittedName>
        <fullName evidence="4">Aspartic proteinase nepenthesin-1</fullName>
    </submittedName>
</protein>
<dbReference type="InterPro" id="IPR051708">
    <property type="entry name" value="Plant_Aspart_Prot_A1"/>
</dbReference>
<dbReference type="InterPro" id="IPR021109">
    <property type="entry name" value="Peptidase_aspartic_dom_sf"/>
</dbReference>
<reference evidence="5" key="2">
    <citation type="submission" date="2019-10" db="EMBL/GenBank/DDBJ databases">
        <title>A de novo genome assembly of a pear dwarfing rootstock.</title>
        <authorList>
            <person name="Wang F."/>
            <person name="Wang J."/>
            <person name="Li S."/>
            <person name="Zhang Y."/>
            <person name="Fang M."/>
            <person name="Ma L."/>
            <person name="Zhao Y."/>
            <person name="Jiang S."/>
        </authorList>
    </citation>
    <scope>NUCLEOTIDE SEQUENCE [LARGE SCALE GENOMIC DNA]</scope>
</reference>
<comment type="caution">
    <text evidence="4">The sequence shown here is derived from an EMBL/GenBank/DDBJ whole genome shotgun (WGS) entry which is preliminary data.</text>
</comment>
<feature type="domain" description="Peptidase A1" evidence="3">
    <location>
        <begin position="1"/>
        <end position="130"/>
    </location>
</feature>
<accession>A0A5N5HLF0</accession>
<name>A0A5N5HLF0_9ROSA</name>
<dbReference type="GO" id="GO:0006508">
    <property type="term" value="P:proteolysis"/>
    <property type="evidence" value="ECO:0007669"/>
    <property type="project" value="UniProtKB-KW"/>
</dbReference>
<dbReference type="GO" id="GO:0005576">
    <property type="term" value="C:extracellular region"/>
    <property type="evidence" value="ECO:0007669"/>
    <property type="project" value="TreeGrafter"/>
</dbReference>
<dbReference type="AlphaFoldDB" id="A0A5N5HLF0"/>
<keyword evidence="1" id="KW-0645">Protease</keyword>
<dbReference type="InterPro" id="IPR033121">
    <property type="entry name" value="PEPTIDASE_A1"/>
</dbReference>
<reference evidence="4 5" key="1">
    <citation type="submission" date="2019-09" db="EMBL/GenBank/DDBJ databases">
        <authorList>
            <person name="Ou C."/>
        </authorList>
    </citation>
    <scope>NUCLEOTIDE SEQUENCE [LARGE SCALE GENOMIC DNA]</scope>
    <source>
        <strain evidence="4">S2</strain>
        <tissue evidence="4">Leaf</tissue>
    </source>
</reference>
<dbReference type="EMBL" id="SMOL01000157">
    <property type="protein sequence ID" value="KAB2626972.1"/>
    <property type="molecule type" value="Genomic_DNA"/>
</dbReference>
<reference evidence="4 5" key="3">
    <citation type="submission" date="2019-11" db="EMBL/GenBank/DDBJ databases">
        <title>A de novo genome assembly of a pear dwarfing rootstock.</title>
        <authorList>
            <person name="Wang F."/>
            <person name="Wang J."/>
            <person name="Li S."/>
            <person name="Zhang Y."/>
            <person name="Fang M."/>
            <person name="Ma L."/>
            <person name="Zhao Y."/>
            <person name="Jiang S."/>
        </authorList>
    </citation>
    <scope>NUCLEOTIDE SEQUENCE [LARGE SCALE GENOMIC DNA]</scope>
    <source>
        <strain evidence="4">S2</strain>
        <tissue evidence="4">Leaf</tissue>
    </source>
</reference>
<evidence type="ECO:0000256" key="1">
    <source>
        <dbReference type="ARBA" id="ARBA00022670"/>
    </source>
</evidence>
<dbReference type="Pfam" id="PF14541">
    <property type="entry name" value="TAXi_C"/>
    <property type="match status" value="1"/>
</dbReference>
<dbReference type="PROSITE" id="PS51767">
    <property type="entry name" value="PEPTIDASE_A1"/>
    <property type="match status" value="1"/>
</dbReference>
<proteinExistence type="predicted"/>
<keyword evidence="5" id="KW-1185">Reference proteome</keyword>
<dbReference type="Proteomes" id="UP000327157">
    <property type="component" value="Chromosome 2"/>
</dbReference>
<evidence type="ECO:0000256" key="2">
    <source>
        <dbReference type="ARBA" id="ARBA00022801"/>
    </source>
</evidence>
<organism evidence="4 5">
    <name type="scientific">Pyrus ussuriensis x Pyrus communis</name>
    <dbReference type="NCBI Taxonomy" id="2448454"/>
    <lineage>
        <taxon>Eukaryota</taxon>
        <taxon>Viridiplantae</taxon>
        <taxon>Streptophyta</taxon>
        <taxon>Embryophyta</taxon>
        <taxon>Tracheophyta</taxon>
        <taxon>Spermatophyta</taxon>
        <taxon>Magnoliopsida</taxon>
        <taxon>eudicotyledons</taxon>
        <taxon>Gunneridae</taxon>
        <taxon>Pentapetalae</taxon>
        <taxon>rosids</taxon>
        <taxon>fabids</taxon>
        <taxon>Rosales</taxon>
        <taxon>Rosaceae</taxon>
        <taxon>Amygdaloideae</taxon>
        <taxon>Maleae</taxon>
        <taxon>Pyrus</taxon>
    </lineage>
</organism>
<keyword evidence="2" id="KW-0378">Hydrolase</keyword>
<dbReference type="OrthoDB" id="2747330at2759"/>
<evidence type="ECO:0000313" key="5">
    <source>
        <dbReference type="Proteomes" id="UP000327157"/>
    </source>
</evidence>